<evidence type="ECO:0000256" key="2">
    <source>
        <dbReference type="ARBA" id="ARBA00022763"/>
    </source>
</evidence>
<dbReference type="Gene3D" id="3.30.1370.100">
    <property type="entry name" value="MutL, C-terminal domain, regulatory subdomain"/>
    <property type="match status" value="1"/>
</dbReference>
<keyword evidence="7" id="KW-0378">Hydrolase</keyword>
<dbReference type="InterPro" id="IPR002099">
    <property type="entry name" value="MutL/Mlh/PMS"/>
</dbReference>
<sequence length="683" mass="77858">MTEPTPTLEKSKKINVINKQTVHQICSGQVILDLATAIKELVENSLDSGATFIDIKLKDHGKSCITVTDNGSGVLEEDFQGLGLKHHTSKLREFSDLTEVNTFGFRGEALSSLCSLSELSIITRHRSSEHGFRLEFDQNGILREKVPCAREVGTTVHVRDIFKCLPVRAKEFYRNLKKEYAKAIQILYSYCLVAVDAKITCSNTVSNKLPSVVVNTASSKDVMGNISAVFGNKSTNGLMRIKLLTPDEATLREYNLPDNVDVDFEWDCYVSSCDHDLGRSSPDRQFFYVNDRPCDLTKVAKLINHIYQRYNNKQYPFVFLNLKLDKGSTDINVTPNKRTIFCAQERLILATLKQSLITEWDSQQGSLTTKSLQELNLLTKRQISPTNTTDRPAKKFRNLDSSNSLRNDRETVQNDKVVPYDDENVATCWEKLDDAEMKINIKSVAERLKEKRQNVSPKFATRIPEIKFKAQNESSENGGKEERNLKKRLTKDSFLKMEIVGQFNLGFIIARLNNDLFIIDQHASDEKFRFEKLNNETRLKTQKLIVPKPMDISTVNETILIEHKKIFEDNGFFFNIDSEAGSGHRVHLTAMPVSGNWQFGQEDIEELIFFIREGGVGNEREDKFRPTRVRQMLASRACRSAVMIGTALNLNDMQRLVRQMARLENPWCCPHGRPTIRHLLSLT</sequence>
<dbReference type="GO" id="GO:0004519">
    <property type="term" value="F:endonuclease activity"/>
    <property type="evidence" value="ECO:0007669"/>
    <property type="project" value="UniProtKB-KW"/>
</dbReference>
<comment type="similarity">
    <text evidence="1">Belongs to the DNA mismatch repair MutL/HexB family.</text>
</comment>
<dbReference type="SUPFAM" id="SSF118116">
    <property type="entry name" value="DNA mismatch repair protein MutL"/>
    <property type="match status" value="1"/>
</dbReference>
<dbReference type="SUPFAM" id="SSF55874">
    <property type="entry name" value="ATPase domain of HSP90 chaperone/DNA topoisomerase II/histidine kinase"/>
    <property type="match status" value="1"/>
</dbReference>
<dbReference type="NCBIfam" id="TIGR00585">
    <property type="entry name" value="mutl"/>
    <property type="match status" value="1"/>
</dbReference>
<dbReference type="GO" id="GO:0030983">
    <property type="term" value="F:mismatched DNA binding"/>
    <property type="evidence" value="ECO:0007669"/>
    <property type="project" value="InterPro"/>
</dbReference>
<dbReference type="InterPro" id="IPR014762">
    <property type="entry name" value="DNA_mismatch_repair_CS"/>
</dbReference>
<dbReference type="InterPro" id="IPR013507">
    <property type="entry name" value="DNA_mismatch_S5_2-like"/>
</dbReference>
<dbReference type="GeneID" id="108632673"/>
<protein>
    <submittedName>
        <fullName evidence="7">Mismatch repair endonuclease PMS2</fullName>
    </submittedName>
</protein>
<keyword evidence="7" id="KW-0540">Nuclease</keyword>
<dbReference type="AlphaFoldDB" id="A0AAJ7NFP9"/>
<evidence type="ECO:0000256" key="3">
    <source>
        <dbReference type="SAM" id="MobiDB-lite"/>
    </source>
</evidence>
<dbReference type="InterPro" id="IPR038973">
    <property type="entry name" value="MutL/Mlh/Pms-like"/>
</dbReference>
<dbReference type="FunFam" id="3.30.565.10:FF:000014">
    <property type="entry name" value="Mismatch repair endonuclease pms1, putative"/>
    <property type="match status" value="1"/>
</dbReference>
<dbReference type="Gene3D" id="3.30.1540.20">
    <property type="entry name" value="MutL, C-terminal domain, dimerisation subdomain"/>
    <property type="match status" value="1"/>
</dbReference>
<dbReference type="InterPro" id="IPR036890">
    <property type="entry name" value="HATPase_C_sf"/>
</dbReference>
<feature type="domain" description="DNA mismatch repair protein S5" evidence="5">
    <location>
        <begin position="226"/>
        <end position="361"/>
    </location>
</feature>
<dbReference type="GO" id="GO:0005524">
    <property type="term" value="F:ATP binding"/>
    <property type="evidence" value="ECO:0007669"/>
    <property type="project" value="InterPro"/>
</dbReference>
<dbReference type="CDD" id="cd16926">
    <property type="entry name" value="HATPase_MutL-MLH-PMS-like"/>
    <property type="match status" value="1"/>
</dbReference>
<dbReference type="GO" id="GO:0006298">
    <property type="term" value="P:mismatch repair"/>
    <property type="evidence" value="ECO:0007669"/>
    <property type="project" value="InterPro"/>
</dbReference>
<gene>
    <name evidence="7" type="primary">LOC108632673</name>
</gene>
<feature type="region of interest" description="Disordered" evidence="3">
    <location>
        <begin position="383"/>
        <end position="409"/>
    </location>
</feature>
<dbReference type="InterPro" id="IPR042120">
    <property type="entry name" value="MutL_C_dimsub"/>
</dbReference>
<evidence type="ECO:0000259" key="4">
    <source>
        <dbReference type="SMART" id="SM00853"/>
    </source>
</evidence>
<dbReference type="SMART" id="SM00853">
    <property type="entry name" value="MutL_C"/>
    <property type="match status" value="1"/>
</dbReference>
<dbReference type="InterPro" id="IPR042121">
    <property type="entry name" value="MutL_C_regsub"/>
</dbReference>
<evidence type="ECO:0000313" key="6">
    <source>
        <dbReference type="Proteomes" id="UP000694925"/>
    </source>
</evidence>
<dbReference type="KEGG" id="ccal:108632673"/>
<name>A0AAJ7NFP9_9HYME</name>
<evidence type="ECO:0000256" key="1">
    <source>
        <dbReference type="ARBA" id="ARBA00006082"/>
    </source>
</evidence>
<dbReference type="Pfam" id="PF08676">
    <property type="entry name" value="MutL_C"/>
    <property type="match status" value="1"/>
</dbReference>
<keyword evidence="6" id="KW-1185">Reference proteome</keyword>
<reference evidence="7" key="1">
    <citation type="submission" date="2025-08" db="UniProtKB">
        <authorList>
            <consortium name="RefSeq"/>
        </authorList>
    </citation>
    <scope>IDENTIFICATION</scope>
    <source>
        <tissue evidence="7">Whole body</tissue>
    </source>
</reference>
<dbReference type="SUPFAM" id="SSF54211">
    <property type="entry name" value="Ribosomal protein S5 domain 2-like"/>
    <property type="match status" value="1"/>
</dbReference>
<dbReference type="InterPro" id="IPR037198">
    <property type="entry name" value="MutL_C_sf"/>
</dbReference>
<dbReference type="CDD" id="cd03484">
    <property type="entry name" value="MutL_Trans_hPMS_2_like"/>
    <property type="match status" value="1"/>
</dbReference>
<dbReference type="PANTHER" id="PTHR10073:SF52">
    <property type="entry name" value="MISMATCH REPAIR ENDONUCLEASE PMS2"/>
    <property type="match status" value="1"/>
</dbReference>
<dbReference type="RefSeq" id="XP_017892868.1">
    <property type="nucleotide sequence ID" value="XM_018037379.2"/>
</dbReference>
<keyword evidence="7" id="KW-0255">Endonuclease</keyword>
<dbReference type="Gene3D" id="3.30.230.10">
    <property type="match status" value="1"/>
</dbReference>
<feature type="domain" description="MutL C-terminal dimerisation" evidence="4">
    <location>
        <begin position="499"/>
        <end position="648"/>
    </location>
</feature>
<dbReference type="Proteomes" id="UP000694925">
    <property type="component" value="Unplaced"/>
</dbReference>
<evidence type="ECO:0000313" key="7">
    <source>
        <dbReference type="RefSeq" id="XP_017892868.1"/>
    </source>
</evidence>
<dbReference type="InterPro" id="IPR020568">
    <property type="entry name" value="Ribosomal_Su5_D2-typ_SF"/>
</dbReference>
<organism evidence="6 7">
    <name type="scientific">Ceratina calcarata</name>
    <dbReference type="NCBI Taxonomy" id="156304"/>
    <lineage>
        <taxon>Eukaryota</taxon>
        <taxon>Metazoa</taxon>
        <taxon>Ecdysozoa</taxon>
        <taxon>Arthropoda</taxon>
        <taxon>Hexapoda</taxon>
        <taxon>Insecta</taxon>
        <taxon>Pterygota</taxon>
        <taxon>Neoptera</taxon>
        <taxon>Endopterygota</taxon>
        <taxon>Hymenoptera</taxon>
        <taxon>Apocrita</taxon>
        <taxon>Aculeata</taxon>
        <taxon>Apoidea</taxon>
        <taxon>Anthophila</taxon>
        <taxon>Apidae</taxon>
        <taxon>Ceratina</taxon>
        <taxon>Zadontomerus</taxon>
    </lineage>
</organism>
<dbReference type="Gene3D" id="3.30.565.10">
    <property type="entry name" value="Histidine kinase-like ATPase, C-terminal domain"/>
    <property type="match status" value="1"/>
</dbReference>
<dbReference type="Pfam" id="PF01119">
    <property type="entry name" value="DNA_mis_repair"/>
    <property type="match status" value="1"/>
</dbReference>
<dbReference type="GO" id="GO:0016887">
    <property type="term" value="F:ATP hydrolysis activity"/>
    <property type="evidence" value="ECO:0007669"/>
    <property type="project" value="InterPro"/>
</dbReference>
<dbReference type="FunFam" id="3.30.1370.100:FF:000001">
    <property type="entry name" value="Mismatch repair endonuclease pms1, putative"/>
    <property type="match status" value="1"/>
</dbReference>
<dbReference type="SMART" id="SM01340">
    <property type="entry name" value="DNA_mis_repair"/>
    <property type="match status" value="1"/>
</dbReference>
<dbReference type="GO" id="GO:0140664">
    <property type="term" value="F:ATP-dependent DNA damage sensor activity"/>
    <property type="evidence" value="ECO:0007669"/>
    <property type="project" value="InterPro"/>
</dbReference>
<dbReference type="CTD" id="5395"/>
<dbReference type="InterPro" id="IPR014790">
    <property type="entry name" value="MutL_C"/>
</dbReference>
<dbReference type="PANTHER" id="PTHR10073">
    <property type="entry name" value="DNA MISMATCH REPAIR PROTEIN MLH, PMS, MUTL"/>
    <property type="match status" value="1"/>
</dbReference>
<dbReference type="GO" id="GO:0032389">
    <property type="term" value="C:MutLalpha complex"/>
    <property type="evidence" value="ECO:0007669"/>
    <property type="project" value="TreeGrafter"/>
</dbReference>
<keyword evidence="2" id="KW-0227">DNA damage</keyword>
<accession>A0AAJ7NFP9</accession>
<dbReference type="InterPro" id="IPR014721">
    <property type="entry name" value="Ribsml_uS5_D2-typ_fold_subgr"/>
</dbReference>
<proteinExistence type="inferred from homology"/>
<evidence type="ECO:0000259" key="5">
    <source>
        <dbReference type="SMART" id="SM01340"/>
    </source>
</evidence>
<dbReference type="Pfam" id="PF13589">
    <property type="entry name" value="HATPase_c_3"/>
    <property type="match status" value="1"/>
</dbReference>
<dbReference type="PROSITE" id="PS00058">
    <property type="entry name" value="DNA_MISMATCH_REPAIR_1"/>
    <property type="match status" value="1"/>
</dbReference>